<evidence type="ECO:0000313" key="3">
    <source>
        <dbReference type="Proteomes" id="UP001176941"/>
    </source>
</evidence>
<organism evidence="2 3">
    <name type="scientific">Rangifer tarandus platyrhynchus</name>
    <name type="common">Svalbard reindeer</name>
    <dbReference type="NCBI Taxonomy" id="3082113"/>
    <lineage>
        <taxon>Eukaryota</taxon>
        <taxon>Metazoa</taxon>
        <taxon>Chordata</taxon>
        <taxon>Craniata</taxon>
        <taxon>Vertebrata</taxon>
        <taxon>Euteleostomi</taxon>
        <taxon>Mammalia</taxon>
        <taxon>Eutheria</taxon>
        <taxon>Laurasiatheria</taxon>
        <taxon>Artiodactyla</taxon>
        <taxon>Ruminantia</taxon>
        <taxon>Pecora</taxon>
        <taxon>Cervidae</taxon>
        <taxon>Odocoileinae</taxon>
        <taxon>Rangifer</taxon>
    </lineage>
</organism>
<evidence type="ECO:0000256" key="1">
    <source>
        <dbReference type="SAM" id="MobiDB-lite"/>
    </source>
</evidence>
<name>A0ABN8ZC15_RANTA</name>
<feature type="region of interest" description="Disordered" evidence="1">
    <location>
        <begin position="1"/>
        <end position="79"/>
    </location>
</feature>
<evidence type="ECO:0000313" key="2">
    <source>
        <dbReference type="EMBL" id="CAI9170541.1"/>
    </source>
</evidence>
<protein>
    <submittedName>
        <fullName evidence="2">Uncharacterized protein</fullName>
    </submittedName>
</protein>
<dbReference type="Proteomes" id="UP001176941">
    <property type="component" value="Chromosome 3"/>
</dbReference>
<proteinExistence type="predicted"/>
<gene>
    <name evidence="2" type="ORF">MRATA1EN1_LOCUS19503</name>
</gene>
<keyword evidence="3" id="KW-1185">Reference proteome</keyword>
<reference evidence="2" key="1">
    <citation type="submission" date="2023-04" db="EMBL/GenBank/DDBJ databases">
        <authorList>
            <consortium name="ELIXIR-Norway"/>
        </authorList>
    </citation>
    <scope>NUCLEOTIDE SEQUENCE [LARGE SCALE GENOMIC DNA]</scope>
</reference>
<dbReference type="EMBL" id="OX459939">
    <property type="protein sequence ID" value="CAI9170541.1"/>
    <property type="molecule type" value="Genomic_DNA"/>
</dbReference>
<sequence length="79" mass="8035">MLGAQWRRNQPSRAAEVSGPGVRQAASQGPRVRRQSRGAPRAADRPSFLRSGLAVGGGGTTSPLHAGCLSEGKGGALEA</sequence>
<accession>A0ABN8ZC15</accession>